<keyword evidence="1" id="KW-0472">Membrane</keyword>
<protein>
    <submittedName>
        <fullName evidence="2">Uncharacterized protein</fullName>
    </submittedName>
</protein>
<proteinExistence type="predicted"/>
<dbReference type="Proteomes" id="UP001175227">
    <property type="component" value="Unassembled WGS sequence"/>
</dbReference>
<feature type="transmembrane region" description="Helical" evidence="1">
    <location>
        <begin position="16"/>
        <end position="41"/>
    </location>
</feature>
<dbReference type="EMBL" id="JAUEPR010000003">
    <property type="protein sequence ID" value="KAK0487120.1"/>
    <property type="molecule type" value="Genomic_DNA"/>
</dbReference>
<dbReference type="AlphaFoldDB" id="A0AA39PML9"/>
<evidence type="ECO:0000313" key="2">
    <source>
        <dbReference type="EMBL" id="KAK0487120.1"/>
    </source>
</evidence>
<evidence type="ECO:0000313" key="3">
    <source>
        <dbReference type="Proteomes" id="UP001175227"/>
    </source>
</evidence>
<keyword evidence="1" id="KW-1133">Transmembrane helix</keyword>
<sequence>MPSFLRREESSGSDEIVLVVLVIFVMAVVGLCVIMGFFYLYRHARARSQCQHAVDPPITFMQMSVMEKSPENDLYVYNAGSVPVGLPGQGQCSLLSVPTFLDAEKGIQTETSNVEGQYY</sequence>
<reference evidence="2" key="1">
    <citation type="submission" date="2023-06" db="EMBL/GenBank/DDBJ databases">
        <authorList>
            <consortium name="Lawrence Berkeley National Laboratory"/>
            <person name="Ahrendt S."/>
            <person name="Sahu N."/>
            <person name="Indic B."/>
            <person name="Wong-Bajracharya J."/>
            <person name="Merenyi Z."/>
            <person name="Ke H.-M."/>
            <person name="Monk M."/>
            <person name="Kocsube S."/>
            <person name="Drula E."/>
            <person name="Lipzen A."/>
            <person name="Balint B."/>
            <person name="Henrissat B."/>
            <person name="Andreopoulos B."/>
            <person name="Martin F.M."/>
            <person name="Harder C.B."/>
            <person name="Rigling D."/>
            <person name="Ford K.L."/>
            <person name="Foster G.D."/>
            <person name="Pangilinan J."/>
            <person name="Papanicolaou A."/>
            <person name="Barry K."/>
            <person name="LaButti K."/>
            <person name="Viragh M."/>
            <person name="Koriabine M."/>
            <person name="Yan M."/>
            <person name="Riley R."/>
            <person name="Champramary S."/>
            <person name="Plett K.L."/>
            <person name="Tsai I.J."/>
            <person name="Slot J."/>
            <person name="Sipos G."/>
            <person name="Plett J."/>
            <person name="Nagy L.G."/>
            <person name="Grigoriev I.V."/>
        </authorList>
    </citation>
    <scope>NUCLEOTIDE SEQUENCE</scope>
    <source>
        <strain evidence="2">ICMP 16352</strain>
    </source>
</reference>
<accession>A0AA39PML9</accession>
<comment type="caution">
    <text evidence="2">The sequence shown here is derived from an EMBL/GenBank/DDBJ whole genome shotgun (WGS) entry which is preliminary data.</text>
</comment>
<keyword evidence="1" id="KW-0812">Transmembrane</keyword>
<name>A0AA39PML9_9AGAR</name>
<evidence type="ECO:0000256" key="1">
    <source>
        <dbReference type="SAM" id="Phobius"/>
    </source>
</evidence>
<gene>
    <name evidence="2" type="ORF">IW261DRAFT_1414878</name>
</gene>
<keyword evidence="3" id="KW-1185">Reference proteome</keyword>
<organism evidence="2 3">
    <name type="scientific">Armillaria novae-zelandiae</name>
    <dbReference type="NCBI Taxonomy" id="153914"/>
    <lineage>
        <taxon>Eukaryota</taxon>
        <taxon>Fungi</taxon>
        <taxon>Dikarya</taxon>
        <taxon>Basidiomycota</taxon>
        <taxon>Agaricomycotina</taxon>
        <taxon>Agaricomycetes</taxon>
        <taxon>Agaricomycetidae</taxon>
        <taxon>Agaricales</taxon>
        <taxon>Marasmiineae</taxon>
        <taxon>Physalacriaceae</taxon>
        <taxon>Armillaria</taxon>
    </lineage>
</organism>